<dbReference type="SUPFAM" id="SSF46785">
    <property type="entry name" value="Winged helix' DNA-binding domain"/>
    <property type="match status" value="1"/>
</dbReference>
<evidence type="ECO:0000256" key="2">
    <source>
        <dbReference type="ARBA" id="ARBA00009870"/>
    </source>
</evidence>
<dbReference type="GO" id="GO:0005634">
    <property type="term" value="C:nucleus"/>
    <property type="evidence" value="ECO:0007669"/>
    <property type="project" value="UniProtKB-SubCell"/>
</dbReference>
<dbReference type="Pfam" id="PF04825">
    <property type="entry name" value="Rad21_Rec8_N"/>
    <property type="match status" value="1"/>
</dbReference>
<gene>
    <name evidence="7" type="ORF">BDU57DRAFT_222012</name>
</gene>
<feature type="region of interest" description="Disordered" evidence="4">
    <location>
        <begin position="601"/>
        <end position="636"/>
    </location>
</feature>
<dbReference type="GO" id="GO:0030892">
    <property type="term" value="C:mitotic cohesin complex"/>
    <property type="evidence" value="ECO:0007669"/>
    <property type="project" value="TreeGrafter"/>
</dbReference>
<comment type="subcellular location">
    <subcellularLocation>
        <location evidence="1">Nucleus</location>
    </subcellularLocation>
</comment>
<dbReference type="InterPro" id="IPR006910">
    <property type="entry name" value="Rad21_Rec8_N"/>
</dbReference>
<name>A0A6A5QNW6_AMPQU</name>
<dbReference type="InterPro" id="IPR039781">
    <property type="entry name" value="Rad21/Rec8-like"/>
</dbReference>
<feature type="domain" description="Rad21/Rec8-like protein N-terminal" evidence="6">
    <location>
        <begin position="1"/>
        <end position="105"/>
    </location>
</feature>
<evidence type="ECO:0000259" key="5">
    <source>
        <dbReference type="Pfam" id="PF04824"/>
    </source>
</evidence>
<evidence type="ECO:0000313" key="8">
    <source>
        <dbReference type="Proteomes" id="UP000800096"/>
    </source>
</evidence>
<dbReference type="EMBL" id="ML979135">
    <property type="protein sequence ID" value="KAF1916204.1"/>
    <property type="molecule type" value="Genomic_DNA"/>
</dbReference>
<dbReference type="Proteomes" id="UP000800096">
    <property type="component" value="Unassembled WGS sequence"/>
</dbReference>
<accession>A0A6A5QNW6</accession>
<dbReference type="GO" id="GO:1990414">
    <property type="term" value="P:replication-born double-strand break repair via sister chromatid exchange"/>
    <property type="evidence" value="ECO:0007669"/>
    <property type="project" value="TreeGrafter"/>
</dbReference>
<sequence>MFFSEDLLFKSGQLAHVWIAAMQLKKLTKQQVLQDKINEDIEVIMRPEVAAGGPLALRLNGQLLLGVVRIYNRKAFYLHEDCNEALWKIKMAFRPGNIDQPAQTHIANPTSLTLPDMITDLDLDILAAPPDLDFLLSQNMDNNLDFGNPTMPAWDNSQYLSGSIEQPRREHVEVEEADLDLDFGDDDVQPTTIFNEDTSIEMGRNAPLERHASEELDLYEKDLPEDDLNLDMGDDLTELPHAQDANLDEDNDVAMGGMPDMDISVNPSVAGDVPQLAREESPLSELGEEEETRLAQEVADLNATVFEPDQEQEQEESVHQARAKRRRVLAQDAETMLSTATLREQQQNRDKILKAPSFLPRDPLLMALMNMQRSGGFVSNILGDGRSQGWAPELRDILSLEVVSRPSQKRKRDSGVADLGIEDDEAAAGAEKTPQLEFELDDPSSGDMGGMGGMGGGDSMVGGGDDHIELLDDPIQPQSHDEEDFNSPAADNFDDTAVPLVYPGESGPVSLETKHAVHLLRERFGPEAEESETQRQQKTIVFQDMLPETRTSRKDATKMFFEVLVLATKDAIKVEQPTNGLGGPIRIRAKRGLWGEWAETGASGEVASEEQTAAQGEADVPAEPMLQAPRDVSVSA</sequence>
<dbReference type="Pfam" id="PF04824">
    <property type="entry name" value="Rad21_Rec8"/>
    <property type="match status" value="1"/>
</dbReference>
<dbReference type="Gene3D" id="1.10.10.580">
    <property type="entry name" value="Structural maintenance of chromosome 1. Chain E"/>
    <property type="match status" value="1"/>
</dbReference>
<evidence type="ECO:0000256" key="1">
    <source>
        <dbReference type="ARBA" id="ARBA00004123"/>
    </source>
</evidence>
<dbReference type="PANTHER" id="PTHR12585:SF69">
    <property type="entry name" value="FI11703P"/>
    <property type="match status" value="1"/>
</dbReference>
<comment type="similarity">
    <text evidence="2">Belongs to the rad21 family.</text>
</comment>
<feature type="region of interest" description="Disordered" evidence="4">
    <location>
        <begin position="425"/>
        <end position="445"/>
    </location>
</feature>
<dbReference type="PANTHER" id="PTHR12585">
    <property type="entry name" value="SCC1 / RAD21 FAMILY MEMBER"/>
    <property type="match status" value="1"/>
</dbReference>
<proteinExistence type="inferred from homology"/>
<dbReference type="AlphaFoldDB" id="A0A6A5QNW6"/>
<evidence type="ECO:0000256" key="4">
    <source>
        <dbReference type="SAM" id="MobiDB-lite"/>
    </source>
</evidence>
<dbReference type="InterPro" id="IPR006909">
    <property type="entry name" value="Rad21/Rec8_C_eu"/>
</dbReference>
<dbReference type="InterPro" id="IPR023093">
    <property type="entry name" value="ScpA-like_C"/>
</dbReference>
<keyword evidence="3" id="KW-0539">Nucleus</keyword>
<protein>
    <submittedName>
        <fullName evidence="7">Rec8 like protein-domain-containing protein</fullName>
    </submittedName>
</protein>
<organism evidence="7 8">
    <name type="scientific">Ampelomyces quisqualis</name>
    <name type="common">Powdery mildew agent</name>
    <dbReference type="NCBI Taxonomy" id="50730"/>
    <lineage>
        <taxon>Eukaryota</taxon>
        <taxon>Fungi</taxon>
        <taxon>Dikarya</taxon>
        <taxon>Ascomycota</taxon>
        <taxon>Pezizomycotina</taxon>
        <taxon>Dothideomycetes</taxon>
        <taxon>Pleosporomycetidae</taxon>
        <taxon>Pleosporales</taxon>
        <taxon>Pleosporineae</taxon>
        <taxon>Phaeosphaeriaceae</taxon>
        <taxon>Ampelomyces</taxon>
    </lineage>
</organism>
<dbReference type="FunFam" id="1.10.10.580:FF:000004">
    <property type="entry name" value="Double-strand-break repair protein rad21"/>
    <property type="match status" value="1"/>
</dbReference>
<evidence type="ECO:0000259" key="6">
    <source>
        <dbReference type="Pfam" id="PF04825"/>
    </source>
</evidence>
<dbReference type="OrthoDB" id="10071381at2759"/>
<dbReference type="InterPro" id="IPR036390">
    <property type="entry name" value="WH_DNA-bd_sf"/>
</dbReference>
<feature type="domain" description="Rad21/Rec8-like protein C-terminal eukaryotic" evidence="5">
    <location>
        <begin position="537"/>
        <end position="576"/>
    </location>
</feature>
<dbReference type="GO" id="GO:0007064">
    <property type="term" value="P:mitotic sister chromatid cohesion"/>
    <property type="evidence" value="ECO:0007669"/>
    <property type="project" value="TreeGrafter"/>
</dbReference>
<dbReference type="CDD" id="cd21788">
    <property type="entry name" value="Rad21_Rec8_M_SpRad21p-like"/>
    <property type="match status" value="1"/>
</dbReference>
<dbReference type="GO" id="GO:0003682">
    <property type="term" value="F:chromatin binding"/>
    <property type="evidence" value="ECO:0007669"/>
    <property type="project" value="TreeGrafter"/>
</dbReference>
<evidence type="ECO:0000256" key="3">
    <source>
        <dbReference type="ARBA" id="ARBA00023242"/>
    </source>
</evidence>
<keyword evidence="8" id="KW-1185">Reference proteome</keyword>
<reference evidence="7" key="1">
    <citation type="journal article" date="2020" name="Stud. Mycol.">
        <title>101 Dothideomycetes genomes: a test case for predicting lifestyles and emergence of pathogens.</title>
        <authorList>
            <person name="Haridas S."/>
            <person name="Albert R."/>
            <person name="Binder M."/>
            <person name="Bloem J."/>
            <person name="Labutti K."/>
            <person name="Salamov A."/>
            <person name="Andreopoulos B."/>
            <person name="Baker S."/>
            <person name="Barry K."/>
            <person name="Bills G."/>
            <person name="Bluhm B."/>
            <person name="Cannon C."/>
            <person name="Castanera R."/>
            <person name="Culley D."/>
            <person name="Daum C."/>
            <person name="Ezra D."/>
            <person name="Gonzalez J."/>
            <person name="Henrissat B."/>
            <person name="Kuo A."/>
            <person name="Liang C."/>
            <person name="Lipzen A."/>
            <person name="Lutzoni F."/>
            <person name="Magnuson J."/>
            <person name="Mondo S."/>
            <person name="Nolan M."/>
            <person name="Ohm R."/>
            <person name="Pangilinan J."/>
            <person name="Park H.-J."/>
            <person name="Ramirez L."/>
            <person name="Alfaro M."/>
            <person name="Sun H."/>
            <person name="Tritt A."/>
            <person name="Yoshinaga Y."/>
            <person name="Zwiers L.-H."/>
            <person name="Turgeon B."/>
            <person name="Goodwin S."/>
            <person name="Spatafora J."/>
            <person name="Crous P."/>
            <person name="Grigoriev I."/>
        </authorList>
    </citation>
    <scope>NUCLEOTIDE SEQUENCE</scope>
    <source>
        <strain evidence="7">HMLAC05119</strain>
    </source>
</reference>
<evidence type="ECO:0000313" key="7">
    <source>
        <dbReference type="EMBL" id="KAF1916204.1"/>
    </source>
</evidence>